<dbReference type="InterPro" id="IPR005720">
    <property type="entry name" value="Dihydroorotate_DH_cat"/>
</dbReference>
<feature type="domain" description="Dihydroorotate dehydrogenase catalytic" evidence="12">
    <location>
        <begin position="69"/>
        <end position="348"/>
    </location>
</feature>
<comment type="pathway">
    <text evidence="3 11">Pyrimidine metabolism; UMP biosynthesis via de novo pathway.</text>
</comment>
<dbReference type="CDD" id="cd04741">
    <property type="entry name" value="DHOD_1A_like"/>
    <property type="match status" value="1"/>
</dbReference>
<dbReference type="OrthoDB" id="14784at2759"/>
<evidence type="ECO:0000256" key="2">
    <source>
        <dbReference type="ARBA" id="ARBA00004496"/>
    </source>
</evidence>
<name>A0A6A6VF32_9PLEO</name>
<dbReference type="GO" id="GO:1990663">
    <property type="term" value="F:dihydroorotate dehydrogenase (fumarate) activity"/>
    <property type="evidence" value="ECO:0007669"/>
    <property type="project" value="UniProtKB-EC"/>
</dbReference>
<evidence type="ECO:0000256" key="7">
    <source>
        <dbReference type="ARBA" id="ARBA00022630"/>
    </source>
</evidence>
<dbReference type="AlphaFoldDB" id="A0A6A6VF32"/>
<comment type="subcellular location">
    <subcellularLocation>
        <location evidence="2 11">Cytoplasm</location>
    </subcellularLocation>
</comment>
<evidence type="ECO:0000256" key="8">
    <source>
        <dbReference type="ARBA" id="ARBA00022643"/>
    </source>
</evidence>
<dbReference type="Pfam" id="PF01180">
    <property type="entry name" value="DHO_dh"/>
    <property type="match status" value="1"/>
</dbReference>
<keyword evidence="14" id="KW-1185">Reference proteome</keyword>
<gene>
    <name evidence="13" type="ORF">M011DRAFT_401150</name>
</gene>
<evidence type="ECO:0000256" key="4">
    <source>
        <dbReference type="ARBA" id="ARBA00008008"/>
    </source>
</evidence>
<evidence type="ECO:0000313" key="13">
    <source>
        <dbReference type="EMBL" id="KAF2748160.1"/>
    </source>
</evidence>
<evidence type="ECO:0000256" key="3">
    <source>
        <dbReference type="ARBA" id="ARBA00004725"/>
    </source>
</evidence>
<evidence type="ECO:0000259" key="12">
    <source>
        <dbReference type="Pfam" id="PF01180"/>
    </source>
</evidence>
<dbReference type="InterPro" id="IPR050074">
    <property type="entry name" value="DHO_dehydrogenase"/>
</dbReference>
<dbReference type="InterPro" id="IPR033886">
    <property type="entry name" value="DHOD_1A"/>
</dbReference>
<dbReference type="UniPathway" id="UPA00070"/>
<comment type="similarity">
    <text evidence="4 11">Belongs to the dihydroorotate dehydrogenase family. Type 1 subfamily.</text>
</comment>
<evidence type="ECO:0000256" key="6">
    <source>
        <dbReference type="ARBA" id="ARBA00022490"/>
    </source>
</evidence>
<keyword evidence="8 11" id="KW-0288">FMN</keyword>
<dbReference type="SUPFAM" id="SSF51395">
    <property type="entry name" value="FMN-linked oxidoreductases"/>
    <property type="match status" value="1"/>
</dbReference>
<evidence type="ECO:0000256" key="5">
    <source>
        <dbReference type="ARBA" id="ARBA00021374"/>
    </source>
</evidence>
<evidence type="ECO:0000256" key="10">
    <source>
        <dbReference type="ARBA" id="ARBA00023002"/>
    </source>
</evidence>
<dbReference type="Proteomes" id="UP000799440">
    <property type="component" value="Unassembled WGS sequence"/>
</dbReference>
<keyword evidence="7 11" id="KW-0285">Flavoprotein</keyword>
<dbReference type="GO" id="GO:0044205">
    <property type="term" value="P:'de novo' UMP biosynthetic process"/>
    <property type="evidence" value="ECO:0007669"/>
    <property type="project" value="UniProtKB-UniPathway"/>
</dbReference>
<reference evidence="13" key="1">
    <citation type="journal article" date="2020" name="Stud. Mycol.">
        <title>101 Dothideomycetes genomes: a test case for predicting lifestyles and emergence of pathogens.</title>
        <authorList>
            <person name="Haridas S."/>
            <person name="Albert R."/>
            <person name="Binder M."/>
            <person name="Bloem J."/>
            <person name="Labutti K."/>
            <person name="Salamov A."/>
            <person name="Andreopoulos B."/>
            <person name="Baker S."/>
            <person name="Barry K."/>
            <person name="Bills G."/>
            <person name="Bluhm B."/>
            <person name="Cannon C."/>
            <person name="Castanera R."/>
            <person name="Culley D."/>
            <person name="Daum C."/>
            <person name="Ezra D."/>
            <person name="Gonzalez J."/>
            <person name="Henrissat B."/>
            <person name="Kuo A."/>
            <person name="Liang C."/>
            <person name="Lipzen A."/>
            <person name="Lutzoni F."/>
            <person name="Magnuson J."/>
            <person name="Mondo S."/>
            <person name="Nolan M."/>
            <person name="Ohm R."/>
            <person name="Pangilinan J."/>
            <person name="Park H.-J."/>
            <person name="Ramirez L."/>
            <person name="Alfaro M."/>
            <person name="Sun H."/>
            <person name="Tritt A."/>
            <person name="Yoshinaga Y."/>
            <person name="Zwiers L.-H."/>
            <person name="Turgeon B."/>
            <person name="Goodwin S."/>
            <person name="Spatafora J."/>
            <person name="Crous P."/>
            <person name="Grigoriev I."/>
        </authorList>
    </citation>
    <scope>NUCLEOTIDE SEQUENCE</scope>
    <source>
        <strain evidence="13">CBS 119925</strain>
    </source>
</reference>
<dbReference type="Gene3D" id="3.20.20.70">
    <property type="entry name" value="Aldolase class I"/>
    <property type="match status" value="1"/>
</dbReference>
<proteinExistence type="inferred from homology"/>
<dbReference type="EMBL" id="MU006570">
    <property type="protein sequence ID" value="KAF2748160.1"/>
    <property type="molecule type" value="Genomic_DNA"/>
</dbReference>
<dbReference type="Gene3D" id="2.30.26.10">
    <property type="entry name" value="Dihydroorotate Dehydrogenase A, chain A, domain 2"/>
    <property type="match status" value="1"/>
</dbReference>
<dbReference type="InterPro" id="IPR013785">
    <property type="entry name" value="Aldolase_TIM"/>
</dbReference>
<dbReference type="GO" id="GO:0006207">
    <property type="term" value="P:'de novo' pyrimidine nucleobase biosynthetic process"/>
    <property type="evidence" value="ECO:0007669"/>
    <property type="project" value="TreeGrafter"/>
</dbReference>
<evidence type="ECO:0000313" key="14">
    <source>
        <dbReference type="Proteomes" id="UP000799440"/>
    </source>
</evidence>
<comment type="cofactor">
    <cofactor evidence="1 11">
        <name>FMN</name>
        <dbReference type="ChEBI" id="CHEBI:58210"/>
    </cofactor>
</comment>
<organism evidence="13 14">
    <name type="scientific">Sporormia fimetaria CBS 119925</name>
    <dbReference type="NCBI Taxonomy" id="1340428"/>
    <lineage>
        <taxon>Eukaryota</taxon>
        <taxon>Fungi</taxon>
        <taxon>Dikarya</taxon>
        <taxon>Ascomycota</taxon>
        <taxon>Pezizomycotina</taxon>
        <taxon>Dothideomycetes</taxon>
        <taxon>Pleosporomycetidae</taxon>
        <taxon>Pleosporales</taxon>
        <taxon>Sporormiaceae</taxon>
        <taxon>Sporormia</taxon>
    </lineage>
</organism>
<protein>
    <recommendedName>
        <fullName evidence="5 11">Dihydroorotate dehydrogenase (fumarate)</fullName>
        <ecNumber evidence="11">1.3.98.1</ecNumber>
    </recommendedName>
    <alternativeName>
        <fullName evidence="11">Dihydroorotate oxidase</fullName>
    </alternativeName>
</protein>
<accession>A0A6A6VF32</accession>
<dbReference type="EC" id="1.3.98.1" evidence="11"/>
<evidence type="ECO:0000256" key="9">
    <source>
        <dbReference type="ARBA" id="ARBA00022975"/>
    </source>
</evidence>
<dbReference type="PANTHER" id="PTHR48109">
    <property type="entry name" value="DIHYDROOROTATE DEHYDROGENASE (QUINONE), MITOCHONDRIAL-RELATED"/>
    <property type="match status" value="1"/>
</dbReference>
<evidence type="ECO:0000256" key="1">
    <source>
        <dbReference type="ARBA" id="ARBA00001917"/>
    </source>
</evidence>
<sequence length="357" mass="38150">MNRLKIEPPLLNTANPWCTTLEQLQALYSCPHTGAVTTRTSLPTGFPHDDSVNQYTFYEPSSHKPAGRNPKTPETVNQTASLNTLGYSPKVLAEYLGFVKTISDNLPKSRSSEAQQVLKPFIISVTGTESDVVESYKMISQCQQSVRMPLAMEVNLSCPNIVGKPPPAYTKSSLLSYLSALQREIAEQQKKGTGTLVPIGIKTPPYTYHDQFVNLISALQMSTVPGSPCLISFITATNTLGSSLVLKEEYGKDTTFENALGSANGTGIGGLAGAPLHPLALGNVRIISGLLEQHSAELGHIQIIGAGGVDDYDGYLRMRAVGAAAVGLGTALGRKGLSVFEEINKRIAASTDARSKL</sequence>
<comment type="function">
    <text evidence="11">Catalyzes the conversion of dihydroorotate to orotate with fumarate as the electron acceptor.</text>
</comment>
<dbReference type="PANTHER" id="PTHR48109:SF1">
    <property type="entry name" value="DIHYDROOROTATE DEHYDROGENASE (FUMARATE)"/>
    <property type="match status" value="1"/>
</dbReference>
<dbReference type="InterPro" id="IPR023359">
    <property type="entry name" value="Dihydro_DH_chainA_dom2"/>
</dbReference>
<comment type="subunit">
    <text evidence="11">Homodimer.</text>
</comment>
<evidence type="ECO:0000256" key="11">
    <source>
        <dbReference type="RuleBase" id="RU364042"/>
    </source>
</evidence>
<keyword evidence="6 11" id="KW-0963">Cytoplasm</keyword>
<keyword evidence="9 11" id="KW-0665">Pyrimidine biosynthesis</keyword>
<dbReference type="GO" id="GO:0005737">
    <property type="term" value="C:cytoplasm"/>
    <property type="evidence" value="ECO:0007669"/>
    <property type="project" value="UniProtKB-SubCell"/>
</dbReference>
<comment type="catalytic activity">
    <reaction evidence="11">
        <text>(S)-dihydroorotate + fumarate = orotate + succinate</text>
        <dbReference type="Rhea" id="RHEA:30059"/>
        <dbReference type="ChEBI" id="CHEBI:29806"/>
        <dbReference type="ChEBI" id="CHEBI:30031"/>
        <dbReference type="ChEBI" id="CHEBI:30839"/>
        <dbReference type="ChEBI" id="CHEBI:30864"/>
        <dbReference type="EC" id="1.3.98.1"/>
    </reaction>
</comment>
<keyword evidence="10 11" id="KW-0560">Oxidoreductase</keyword>